<comment type="catalytic activity">
    <reaction evidence="8 9">
        <text>hydroxymethylbilane = uroporphyrinogen III + H2O</text>
        <dbReference type="Rhea" id="RHEA:18965"/>
        <dbReference type="ChEBI" id="CHEBI:15377"/>
        <dbReference type="ChEBI" id="CHEBI:57308"/>
        <dbReference type="ChEBI" id="CHEBI:57845"/>
        <dbReference type="EC" id="4.2.1.75"/>
    </reaction>
</comment>
<keyword evidence="5 9" id="KW-0627">Porphyrin biosynthesis</keyword>
<reference evidence="12" key="1">
    <citation type="submission" date="2016-10" db="EMBL/GenBank/DDBJ databases">
        <authorList>
            <person name="Varghese N."/>
            <person name="Submissions S."/>
        </authorList>
    </citation>
    <scope>NUCLEOTIDE SEQUENCE [LARGE SCALE GENOMIC DNA]</scope>
    <source>
        <strain evidence="12">DSM 24740</strain>
    </source>
</reference>
<evidence type="ECO:0000256" key="9">
    <source>
        <dbReference type="RuleBase" id="RU366031"/>
    </source>
</evidence>
<comment type="similarity">
    <text evidence="2 9">Belongs to the uroporphyrinogen-III synthase family.</text>
</comment>
<evidence type="ECO:0000313" key="12">
    <source>
        <dbReference type="Proteomes" id="UP000199021"/>
    </source>
</evidence>
<dbReference type="RefSeq" id="WP_090171721.1">
    <property type="nucleotide sequence ID" value="NZ_FOFB01000024.1"/>
</dbReference>
<proteinExistence type="inferred from homology"/>
<organism evidence="11 12">
    <name type="scientific">Neolewinella agarilytica</name>
    <dbReference type="NCBI Taxonomy" id="478744"/>
    <lineage>
        <taxon>Bacteria</taxon>
        <taxon>Pseudomonadati</taxon>
        <taxon>Bacteroidota</taxon>
        <taxon>Saprospiria</taxon>
        <taxon>Saprospirales</taxon>
        <taxon>Lewinellaceae</taxon>
        <taxon>Neolewinella</taxon>
    </lineage>
</organism>
<dbReference type="InterPro" id="IPR039793">
    <property type="entry name" value="UROS/Hem4"/>
</dbReference>
<dbReference type="SUPFAM" id="SSF69618">
    <property type="entry name" value="HemD-like"/>
    <property type="match status" value="1"/>
</dbReference>
<evidence type="ECO:0000256" key="1">
    <source>
        <dbReference type="ARBA" id="ARBA00004772"/>
    </source>
</evidence>
<dbReference type="InterPro" id="IPR036108">
    <property type="entry name" value="4pyrrol_syn_uPrphyn_synt_sf"/>
</dbReference>
<evidence type="ECO:0000259" key="10">
    <source>
        <dbReference type="Pfam" id="PF02602"/>
    </source>
</evidence>
<dbReference type="EMBL" id="FOFB01000024">
    <property type="protein sequence ID" value="SER10515.1"/>
    <property type="molecule type" value="Genomic_DNA"/>
</dbReference>
<evidence type="ECO:0000256" key="6">
    <source>
        <dbReference type="ARBA" id="ARBA00037589"/>
    </source>
</evidence>
<protein>
    <recommendedName>
        <fullName evidence="7 9">Uroporphyrinogen-III synthase</fullName>
        <ecNumber evidence="3 9">4.2.1.75</ecNumber>
    </recommendedName>
</protein>
<evidence type="ECO:0000256" key="2">
    <source>
        <dbReference type="ARBA" id="ARBA00008133"/>
    </source>
</evidence>
<evidence type="ECO:0000256" key="3">
    <source>
        <dbReference type="ARBA" id="ARBA00013109"/>
    </source>
</evidence>
<dbReference type="PANTHER" id="PTHR38042">
    <property type="entry name" value="UROPORPHYRINOGEN-III SYNTHASE, CHLOROPLASTIC"/>
    <property type="match status" value="1"/>
</dbReference>
<gene>
    <name evidence="11" type="ORF">SAMN05444359_12428</name>
</gene>
<comment type="pathway">
    <text evidence="1 9">Porphyrin-containing compound metabolism; protoporphyrin-IX biosynthesis; coproporphyrinogen-III from 5-aminolevulinate: step 3/4.</text>
</comment>
<dbReference type="GO" id="GO:0004852">
    <property type="term" value="F:uroporphyrinogen-III synthase activity"/>
    <property type="evidence" value="ECO:0007669"/>
    <property type="project" value="UniProtKB-UniRule"/>
</dbReference>
<feature type="domain" description="Tetrapyrrole biosynthesis uroporphyrinogen III synthase" evidence="10">
    <location>
        <begin position="40"/>
        <end position="247"/>
    </location>
</feature>
<dbReference type="PANTHER" id="PTHR38042:SF1">
    <property type="entry name" value="UROPORPHYRINOGEN-III SYNTHASE, CHLOROPLASTIC"/>
    <property type="match status" value="1"/>
</dbReference>
<keyword evidence="12" id="KW-1185">Reference proteome</keyword>
<dbReference type="OrthoDB" id="1149788at2"/>
<dbReference type="Proteomes" id="UP000199021">
    <property type="component" value="Unassembled WGS sequence"/>
</dbReference>
<evidence type="ECO:0000256" key="4">
    <source>
        <dbReference type="ARBA" id="ARBA00023239"/>
    </source>
</evidence>
<keyword evidence="4 9" id="KW-0456">Lyase</keyword>
<accession>A0A1H9LHC2</accession>
<dbReference type="Pfam" id="PF02602">
    <property type="entry name" value="HEM4"/>
    <property type="match status" value="1"/>
</dbReference>
<evidence type="ECO:0000256" key="5">
    <source>
        <dbReference type="ARBA" id="ARBA00023244"/>
    </source>
</evidence>
<dbReference type="GO" id="GO:0006782">
    <property type="term" value="P:protoporphyrinogen IX biosynthetic process"/>
    <property type="evidence" value="ECO:0007669"/>
    <property type="project" value="UniProtKB-UniRule"/>
</dbReference>
<evidence type="ECO:0000256" key="8">
    <source>
        <dbReference type="ARBA" id="ARBA00048617"/>
    </source>
</evidence>
<dbReference type="CDD" id="cd06578">
    <property type="entry name" value="HemD"/>
    <property type="match status" value="1"/>
</dbReference>
<dbReference type="STRING" id="478744.SAMN05444359_12428"/>
<comment type="function">
    <text evidence="6 9">Catalyzes cyclization of the linear tetrapyrrole, hydroxymethylbilane, to the macrocyclic uroporphyrinogen III.</text>
</comment>
<dbReference type="Gene3D" id="3.40.50.10090">
    <property type="match status" value="2"/>
</dbReference>
<dbReference type="AlphaFoldDB" id="A0A1H9LHC2"/>
<dbReference type="GO" id="GO:0006780">
    <property type="term" value="P:uroporphyrinogen III biosynthetic process"/>
    <property type="evidence" value="ECO:0007669"/>
    <property type="project" value="UniProtKB-UniRule"/>
</dbReference>
<dbReference type="EC" id="4.2.1.75" evidence="3 9"/>
<evidence type="ECO:0000313" key="11">
    <source>
        <dbReference type="EMBL" id="SER10515.1"/>
    </source>
</evidence>
<sequence>MSTAAKQENKQETFKPVRTILVSQPQPERSPFARLEKKYNLQIDWRPFIEVKGLTEKEFRKERIRPDEYSAIIFTSKLAIEHFFRICKAMRIEMHQDTKYYCMTEAIANYLQKFIVYRKRKVFFGQRTIQDLAPTLKKHRSKEKFLLPTSNLGSEFVSKYLTDNEFDWTPALMYRTVSADLSDLEDVFYDVLIFYSPLGIDSLYENFPTFKQLETRLAVAGRKTTKACEEHGLTVNIAPEPPKVPSMEMALDNYLKKSNLKE</sequence>
<evidence type="ECO:0000256" key="7">
    <source>
        <dbReference type="ARBA" id="ARBA00040167"/>
    </source>
</evidence>
<dbReference type="InParanoid" id="A0A1H9LHC2"/>
<name>A0A1H9LHC2_9BACT</name>
<dbReference type="InterPro" id="IPR003754">
    <property type="entry name" value="4pyrrol_synth_uPrphyn_synth"/>
</dbReference>